<dbReference type="SUPFAM" id="SSF49785">
    <property type="entry name" value="Galactose-binding domain-like"/>
    <property type="match status" value="1"/>
</dbReference>
<dbReference type="Pfam" id="PF00041">
    <property type="entry name" value="fn3"/>
    <property type="match status" value="1"/>
</dbReference>
<dbReference type="Proteomes" id="UP001431209">
    <property type="component" value="Unassembled WGS sequence"/>
</dbReference>
<organism evidence="4 5">
    <name type="scientific">Acrasis kona</name>
    <dbReference type="NCBI Taxonomy" id="1008807"/>
    <lineage>
        <taxon>Eukaryota</taxon>
        <taxon>Discoba</taxon>
        <taxon>Heterolobosea</taxon>
        <taxon>Tetramitia</taxon>
        <taxon>Eutetramitia</taxon>
        <taxon>Acrasidae</taxon>
        <taxon>Acrasis</taxon>
    </lineage>
</organism>
<dbReference type="InterPro" id="IPR003961">
    <property type="entry name" value="FN3_dom"/>
</dbReference>
<dbReference type="Pfam" id="PF00643">
    <property type="entry name" value="zf-B_box"/>
    <property type="match status" value="1"/>
</dbReference>
<evidence type="ECO:0000259" key="3">
    <source>
        <dbReference type="PROSITE" id="PS50853"/>
    </source>
</evidence>
<feature type="domain" description="Fibronectin type-III" evidence="3">
    <location>
        <begin position="283"/>
        <end position="380"/>
    </location>
</feature>
<evidence type="ECO:0000313" key="5">
    <source>
        <dbReference type="Proteomes" id="UP001431209"/>
    </source>
</evidence>
<dbReference type="SMART" id="SM00336">
    <property type="entry name" value="BBOX"/>
    <property type="match status" value="2"/>
</dbReference>
<protein>
    <submittedName>
        <fullName evidence="4">Uncharacterized protein</fullName>
    </submittedName>
</protein>
<dbReference type="InterPro" id="IPR013783">
    <property type="entry name" value="Ig-like_fold"/>
</dbReference>
<dbReference type="SUPFAM" id="SSF57845">
    <property type="entry name" value="B-box zinc-binding domain"/>
    <property type="match status" value="1"/>
</dbReference>
<name>A0AAW2Z1Z7_9EUKA</name>
<keyword evidence="1" id="KW-0479">Metal-binding</keyword>
<dbReference type="Gene3D" id="2.60.40.10">
    <property type="entry name" value="Immunoglobulins"/>
    <property type="match status" value="1"/>
</dbReference>
<dbReference type="PROSITE" id="PS50119">
    <property type="entry name" value="ZF_BBOX"/>
    <property type="match status" value="1"/>
</dbReference>
<proteinExistence type="predicted"/>
<dbReference type="CDD" id="cd00063">
    <property type="entry name" value="FN3"/>
    <property type="match status" value="1"/>
</dbReference>
<evidence type="ECO:0000259" key="2">
    <source>
        <dbReference type="PROSITE" id="PS50119"/>
    </source>
</evidence>
<evidence type="ECO:0000256" key="1">
    <source>
        <dbReference type="PROSITE-ProRule" id="PRU00024"/>
    </source>
</evidence>
<keyword evidence="5" id="KW-1185">Reference proteome</keyword>
<feature type="domain" description="B box-type" evidence="2">
    <location>
        <begin position="81"/>
        <end position="118"/>
    </location>
</feature>
<keyword evidence="1" id="KW-0863">Zinc-finger</keyword>
<dbReference type="Gene3D" id="2.60.120.260">
    <property type="entry name" value="Galactose-binding domain-like"/>
    <property type="match status" value="1"/>
</dbReference>
<dbReference type="Gene3D" id="3.30.160.60">
    <property type="entry name" value="Classic Zinc Finger"/>
    <property type="match status" value="1"/>
</dbReference>
<dbReference type="PROSITE" id="PS50853">
    <property type="entry name" value="FN3"/>
    <property type="match status" value="1"/>
</dbReference>
<dbReference type="InterPro" id="IPR000315">
    <property type="entry name" value="Znf_B-box"/>
</dbReference>
<evidence type="ECO:0000313" key="4">
    <source>
        <dbReference type="EMBL" id="KAL0482796.1"/>
    </source>
</evidence>
<dbReference type="AlphaFoldDB" id="A0AAW2Z1Z7"/>
<dbReference type="InterPro" id="IPR008979">
    <property type="entry name" value="Galactose-bd-like_sf"/>
</dbReference>
<dbReference type="SUPFAM" id="SSF49265">
    <property type="entry name" value="Fibronectin type III"/>
    <property type="match status" value="1"/>
</dbReference>
<dbReference type="InterPro" id="IPR036116">
    <property type="entry name" value="FN3_sf"/>
</dbReference>
<dbReference type="PANTHER" id="PTHR47457">
    <property type="entry name" value="OS05G0345500 PROTEIN"/>
    <property type="match status" value="1"/>
</dbReference>
<keyword evidence="1" id="KW-0862">Zinc</keyword>
<sequence>MSTFITSINELKVDESLQNLVEKVSKFQKCSLPRCNNPPEVDCVPCQRSLCFSCFEKLHSLIEEHEQSPYGTIKKLAVNSCPKHQKPYEYYCKDCEMQLCGLCTLVGSVHRDHVMATISEYSYMCMATTEEIIKKSESRQDGLRSKKSAIDAVADKVRNVKQDSYSTITTSFDKLMEAVQERKGYLLNQVDLICDAKLHGLLQESSCIGSLISQITRHAKNMKYHLDMHSPSDMIYSRSKIQKLSKECDFLFMEPCYDESLNIFSDTFKLSEVISKFGTVNLKPSKINPPIVTRVDKKLEFVLTWQPYIYSENVEYKVKMLPEDDDSEESSVLVYKGKATTCNIRDVQYGRIYQFTVQALNQLGEGGESDPSAPIVIEPLKSFEYSRDFDENGLIYWLGTDYGTSKRFRNPATTGKIEVTCSSMNSGTPELATGRIDTEFNTTNTSKSWLTFNLKTISIIPNRYSIKHGGTTAKPDYLRNWDFLGSKDGVKWTLLRRHQEDSMFSWEIKNVDEDYSYFRILQTGRTSRGTDYLETRGFFEIYGKLVRE</sequence>
<dbReference type="CDD" id="cd19756">
    <property type="entry name" value="Bbox2"/>
    <property type="match status" value="1"/>
</dbReference>
<gene>
    <name evidence="4" type="ORF">AKO1_014242</name>
</gene>
<dbReference type="EMBL" id="JAOPGA020000891">
    <property type="protein sequence ID" value="KAL0482796.1"/>
    <property type="molecule type" value="Genomic_DNA"/>
</dbReference>
<dbReference type="PANTHER" id="PTHR47457:SF1">
    <property type="entry name" value="BTB DOMAIN-CONTAINING PROTEIN-RELATED"/>
    <property type="match status" value="1"/>
</dbReference>
<comment type="caution">
    <text evidence="4">The sequence shown here is derived from an EMBL/GenBank/DDBJ whole genome shotgun (WGS) entry which is preliminary data.</text>
</comment>
<dbReference type="SMART" id="SM00060">
    <property type="entry name" value="FN3"/>
    <property type="match status" value="1"/>
</dbReference>
<dbReference type="GO" id="GO:0008270">
    <property type="term" value="F:zinc ion binding"/>
    <property type="evidence" value="ECO:0007669"/>
    <property type="project" value="UniProtKB-KW"/>
</dbReference>
<accession>A0AAW2Z1Z7</accession>
<reference evidence="4 5" key="1">
    <citation type="submission" date="2024-03" db="EMBL/GenBank/DDBJ databases">
        <title>The Acrasis kona genome and developmental transcriptomes reveal deep origins of eukaryotic multicellular pathways.</title>
        <authorList>
            <person name="Sheikh S."/>
            <person name="Fu C.-J."/>
            <person name="Brown M.W."/>
            <person name="Baldauf S.L."/>
        </authorList>
    </citation>
    <scope>NUCLEOTIDE SEQUENCE [LARGE SCALE GENOMIC DNA]</scope>
    <source>
        <strain evidence="4 5">ATCC MYA-3509</strain>
    </source>
</reference>